<feature type="signal peptide" evidence="2">
    <location>
        <begin position="1"/>
        <end position="27"/>
    </location>
</feature>
<dbReference type="OrthoDB" id="7478819at2"/>
<gene>
    <name evidence="3" type="ORF">E8L99_21640</name>
</gene>
<protein>
    <submittedName>
        <fullName evidence="3">Uncharacterized protein</fullName>
    </submittedName>
</protein>
<keyword evidence="4" id="KW-1185">Reference proteome</keyword>
<dbReference type="AlphaFoldDB" id="A0A4D7QKN4"/>
<dbReference type="EMBL" id="CP039865">
    <property type="protein sequence ID" value="QCK88178.1"/>
    <property type="molecule type" value="Genomic_DNA"/>
</dbReference>
<sequence>MLNFRNGIWAALALFCSMFASHPPAGAQPVSDPRPPIAADRLDPPRVRPGHIAVREEFDAAIAAGRREALELFIARHPAESLAEEARRRLEVSP</sequence>
<dbReference type="KEGG" id="paqt:E8L99_21640"/>
<reference evidence="3 4" key="1">
    <citation type="submission" date="2019-04" db="EMBL/GenBank/DDBJ databases">
        <title>Phreatobacter aquaticus sp. nov.</title>
        <authorList>
            <person name="Choi A."/>
            <person name="Baek K."/>
        </authorList>
    </citation>
    <scope>NUCLEOTIDE SEQUENCE [LARGE SCALE GENOMIC DNA]</scope>
    <source>
        <strain evidence="3 4">NMCR1094</strain>
    </source>
</reference>
<evidence type="ECO:0000313" key="4">
    <source>
        <dbReference type="Proteomes" id="UP000298588"/>
    </source>
</evidence>
<organism evidence="3 4">
    <name type="scientific">Phreatobacter aquaticus</name>
    <dbReference type="NCBI Taxonomy" id="2570229"/>
    <lineage>
        <taxon>Bacteria</taxon>
        <taxon>Pseudomonadati</taxon>
        <taxon>Pseudomonadota</taxon>
        <taxon>Alphaproteobacteria</taxon>
        <taxon>Hyphomicrobiales</taxon>
        <taxon>Phreatobacteraceae</taxon>
        <taxon>Phreatobacter</taxon>
    </lineage>
</organism>
<name>A0A4D7QKN4_9HYPH</name>
<proteinExistence type="predicted"/>
<accession>A0A4D7QKN4</accession>
<feature type="region of interest" description="Disordered" evidence="1">
    <location>
        <begin position="24"/>
        <end position="46"/>
    </location>
</feature>
<keyword evidence="2" id="KW-0732">Signal</keyword>
<evidence type="ECO:0000256" key="2">
    <source>
        <dbReference type="SAM" id="SignalP"/>
    </source>
</evidence>
<dbReference type="Proteomes" id="UP000298588">
    <property type="component" value="Chromosome"/>
</dbReference>
<feature type="chain" id="PRO_5020974399" evidence="2">
    <location>
        <begin position="28"/>
        <end position="94"/>
    </location>
</feature>
<evidence type="ECO:0000256" key="1">
    <source>
        <dbReference type="SAM" id="MobiDB-lite"/>
    </source>
</evidence>
<evidence type="ECO:0000313" key="3">
    <source>
        <dbReference type="EMBL" id="QCK88178.1"/>
    </source>
</evidence>